<reference evidence="2" key="1">
    <citation type="submission" date="2014-09" db="EMBL/GenBank/DDBJ databases">
        <authorList>
            <person name="Mudge J."/>
            <person name="Ramaraj T."/>
            <person name="Lindquist I.E."/>
            <person name="Bharti A.K."/>
            <person name="Sundararajan A."/>
            <person name="Cameron C.T."/>
            <person name="Woodward J.E."/>
            <person name="May G.D."/>
            <person name="Brubaker C."/>
            <person name="Broadhvest J."/>
            <person name="Wilkins T.A."/>
        </authorList>
    </citation>
    <scope>NUCLEOTIDE SEQUENCE</scope>
    <source>
        <strain evidence="2">cv. AKA8401</strain>
    </source>
</reference>
<proteinExistence type="predicted"/>
<gene>
    <name evidence="1" type="ORF">F383_08827</name>
</gene>
<dbReference type="Proteomes" id="UP000032142">
    <property type="component" value="Unassembled WGS sequence"/>
</dbReference>
<dbReference type="AlphaFoldDB" id="A0A0B0PPZ9"/>
<protein>
    <submittedName>
        <fullName evidence="1">Uncharacterized protein</fullName>
    </submittedName>
</protein>
<organism evidence="1 2">
    <name type="scientific">Gossypium arboreum</name>
    <name type="common">Tree cotton</name>
    <name type="synonym">Gossypium nanking</name>
    <dbReference type="NCBI Taxonomy" id="29729"/>
    <lineage>
        <taxon>Eukaryota</taxon>
        <taxon>Viridiplantae</taxon>
        <taxon>Streptophyta</taxon>
        <taxon>Embryophyta</taxon>
        <taxon>Tracheophyta</taxon>
        <taxon>Spermatophyta</taxon>
        <taxon>Magnoliopsida</taxon>
        <taxon>eudicotyledons</taxon>
        <taxon>Gunneridae</taxon>
        <taxon>Pentapetalae</taxon>
        <taxon>rosids</taxon>
        <taxon>malvids</taxon>
        <taxon>Malvales</taxon>
        <taxon>Malvaceae</taxon>
        <taxon>Malvoideae</taxon>
        <taxon>Gossypium</taxon>
    </lineage>
</organism>
<accession>A0A0B0PPZ9</accession>
<evidence type="ECO:0000313" key="2">
    <source>
        <dbReference type="Proteomes" id="UP000032142"/>
    </source>
</evidence>
<sequence length="53" mass="6075">MFRSRTKEIRFGPGKNESCLLAAPSHFTTSELSNYVRAFVSTEIRRPKAPYEP</sequence>
<dbReference type="EMBL" id="KN439101">
    <property type="protein sequence ID" value="KHG26912.1"/>
    <property type="molecule type" value="Genomic_DNA"/>
</dbReference>
<evidence type="ECO:0000313" key="1">
    <source>
        <dbReference type="EMBL" id="KHG26912.1"/>
    </source>
</evidence>
<keyword evidence="2" id="KW-1185">Reference proteome</keyword>
<name>A0A0B0PPZ9_GOSAR</name>